<feature type="compositionally biased region" description="Polar residues" evidence="1">
    <location>
        <begin position="55"/>
        <end position="99"/>
    </location>
</feature>
<dbReference type="EMBL" id="KZ613476">
    <property type="protein sequence ID" value="PMD22931.1"/>
    <property type="molecule type" value="Genomic_DNA"/>
</dbReference>
<dbReference type="Pfam" id="PF25482">
    <property type="entry name" value="DUF7905"/>
    <property type="match status" value="1"/>
</dbReference>
<feature type="compositionally biased region" description="Polar residues" evidence="1">
    <location>
        <begin position="134"/>
        <end position="148"/>
    </location>
</feature>
<dbReference type="STRING" id="1745343.A0A2J6Q9J2"/>
<feature type="region of interest" description="Disordered" evidence="1">
    <location>
        <begin position="1"/>
        <end position="208"/>
    </location>
</feature>
<accession>A0A2J6Q9J2</accession>
<feature type="compositionally biased region" description="Basic and acidic residues" evidence="1">
    <location>
        <begin position="1"/>
        <end position="19"/>
    </location>
</feature>
<gene>
    <name evidence="3" type="ORF">NA56DRAFT_702026</name>
</gene>
<keyword evidence="4" id="KW-1185">Reference proteome</keyword>
<evidence type="ECO:0000259" key="2">
    <source>
        <dbReference type="Pfam" id="PF25482"/>
    </source>
</evidence>
<sequence length="831" mass="93468">MKRFDNLEKSNAREWDERSTTSYTPNIAELDAPITDNERPLLDLGDFPTLPQRAPTAQSNRQANAQRPVVNNHQNTSGESTRVSHAQPQSTRQGQSNVQPGRASVSSRGRGGNYAQQVTAARHPQTAGAHRHGFNQTSPSQAKTQASGVNRPKAAAAPTDSRQASSAGYQRNFDRTRHGVRYSSSDQSPSGTLRREVHNGNAGKVNAFGDWSPKKGLWAQPDGLITTRRAIDNGIKKEIKSERERFLGNPIDDRILAYGFYLWPRNDCKVMDVLGIDLAPLNHIRMSHKVYIQCVREEDIAELLKISSESTNAEAHITEAIKGIRSVIAHAKARAVLATPKFFVVPPTTSAMRTIVGPREVITVPHIIDSVETTRNFKCIGTQLLGDELSEKEQKTWIKNTLNLNAYSEEFQDLLSSKLVELAPLKCEMRMRLNFGNVIFWKFPSEFPTSQMSFDQFKEMLEHPWARVEIEKSMPAHVVLRMGKRITSDPDLLNTFRPAEGRSLSLMEVDFKHTEIFHVTTRRRGDKFRVEANIDMRYDDDWAPEYQLGTYNVYRDDYINKRIELSTIDPEKQVDYTLQIVTDTPVEITKATAKEFETLVEGSISAKQYRVDSFNLKYPRIHPRSSTELKINKLVMQSVIQYAFQGSGYIVEIKLNRTWDGPDTSTEPGMTANVVMFHPQWDWEMESIEQSTDGRNWNRGLGTFFENGFENFLAAVQTIQGFLSDAAIEAEEDAVRTRLAREAALQAEAEAILEAEREGELEDEEEEDIAESASQAEGEFEFEAEEEESTTETVLEVGRGVAPEAAFKGGERAVAGATRQTETAPTQSLLD</sequence>
<feature type="compositionally biased region" description="Acidic residues" evidence="1">
    <location>
        <begin position="778"/>
        <end position="790"/>
    </location>
</feature>
<feature type="compositionally biased region" description="Polar residues" evidence="1">
    <location>
        <begin position="818"/>
        <end position="831"/>
    </location>
</feature>
<feature type="domain" description="DUF7905" evidence="2">
    <location>
        <begin position="409"/>
        <end position="665"/>
    </location>
</feature>
<feature type="compositionally biased region" description="Polar residues" evidence="1">
    <location>
        <begin position="182"/>
        <end position="191"/>
    </location>
</feature>
<reference evidence="3 4" key="1">
    <citation type="submission" date="2016-05" db="EMBL/GenBank/DDBJ databases">
        <title>A degradative enzymes factory behind the ericoid mycorrhizal symbiosis.</title>
        <authorList>
            <consortium name="DOE Joint Genome Institute"/>
            <person name="Martino E."/>
            <person name="Morin E."/>
            <person name="Grelet G."/>
            <person name="Kuo A."/>
            <person name="Kohler A."/>
            <person name="Daghino S."/>
            <person name="Barry K."/>
            <person name="Choi C."/>
            <person name="Cichocki N."/>
            <person name="Clum A."/>
            <person name="Copeland A."/>
            <person name="Hainaut M."/>
            <person name="Haridas S."/>
            <person name="Labutti K."/>
            <person name="Lindquist E."/>
            <person name="Lipzen A."/>
            <person name="Khouja H.-R."/>
            <person name="Murat C."/>
            <person name="Ohm R."/>
            <person name="Olson A."/>
            <person name="Spatafora J."/>
            <person name="Veneault-Fourrey C."/>
            <person name="Henrissat B."/>
            <person name="Grigoriev I."/>
            <person name="Martin F."/>
            <person name="Perotto S."/>
        </authorList>
    </citation>
    <scope>NUCLEOTIDE SEQUENCE [LARGE SCALE GENOMIC DNA]</scope>
    <source>
        <strain evidence="3 4">UAMH 7357</strain>
    </source>
</reference>
<dbReference type="OrthoDB" id="4739136at2759"/>
<dbReference type="InterPro" id="IPR057227">
    <property type="entry name" value="DUF7905"/>
</dbReference>
<evidence type="ECO:0000313" key="4">
    <source>
        <dbReference type="Proteomes" id="UP000235672"/>
    </source>
</evidence>
<dbReference type="Proteomes" id="UP000235672">
    <property type="component" value="Unassembled WGS sequence"/>
</dbReference>
<protein>
    <recommendedName>
        <fullName evidence="2">DUF7905 domain-containing protein</fullName>
    </recommendedName>
</protein>
<evidence type="ECO:0000256" key="1">
    <source>
        <dbReference type="SAM" id="MobiDB-lite"/>
    </source>
</evidence>
<dbReference type="AlphaFoldDB" id="A0A2J6Q9J2"/>
<feature type="compositionally biased region" description="Acidic residues" evidence="1">
    <location>
        <begin position="756"/>
        <end position="770"/>
    </location>
</feature>
<organism evidence="3 4">
    <name type="scientific">Hyaloscypha hepaticicola</name>
    <dbReference type="NCBI Taxonomy" id="2082293"/>
    <lineage>
        <taxon>Eukaryota</taxon>
        <taxon>Fungi</taxon>
        <taxon>Dikarya</taxon>
        <taxon>Ascomycota</taxon>
        <taxon>Pezizomycotina</taxon>
        <taxon>Leotiomycetes</taxon>
        <taxon>Helotiales</taxon>
        <taxon>Hyaloscyphaceae</taxon>
        <taxon>Hyaloscypha</taxon>
    </lineage>
</organism>
<evidence type="ECO:0000313" key="3">
    <source>
        <dbReference type="EMBL" id="PMD22931.1"/>
    </source>
</evidence>
<feature type="compositionally biased region" description="Polar residues" evidence="1">
    <location>
        <begin position="160"/>
        <end position="169"/>
    </location>
</feature>
<feature type="region of interest" description="Disordered" evidence="1">
    <location>
        <begin position="756"/>
        <end position="831"/>
    </location>
</feature>
<name>A0A2J6Q9J2_9HELO</name>
<proteinExistence type="predicted"/>